<comment type="caution">
    <text evidence="1">The sequence shown here is derived from an EMBL/GenBank/DDBJ whole genome shotgun (WGS) entry which is preliminary data.</text>
</comment>
<dbReference type="Proteomes" id="UP000789759">
    <property type="component" value="Unassembled WGS sequence"/>
</dbReference>
<accession>A0A9N9K774</accession>
<dbReference type="AlphaFoldDB" id="A0A9N9K774"/>
<evidence type="ECO:0000313" key="2">
    <source>
        <dbReference type="Proteomes" id="UP000789759"/>
    </source>
</evidence>
<keyword evidence="2" id="KW-1185">Reference proteome</keyword>
<reference evidence="1" key="1">
    <citation type="submission" date="2021-06" db="EMBL/GenBank/DDBJ databases">
        <authorList>
            <person name="Kallberg Y."/>
            <person name="Tangrot J."/>
            <person name="Rosling A."/>
        </authorList>
    </citation>
    <scope>NUCLEOTIDE SEQUENCE</scope>
    <source>
        <strain evidence="1">FL966</strain>
    </source>
</reference>
<feature type="non-terminal residue" evidence="1">
    <location>
        <position position="134"/>
    </location>
</feature>
<name>A0A9N9K774_9GLOM</name>
<gene>
    <name evidence="1" type="ORF">CPELLU_LOCUS18779</name>
</gene>
<dbReference type="EMBL" id="CAJVQA010039737">
    <property type="protein sequence ID" value="CAG8812314.1"/>
    <property type="molecule type" value="Genomic_DNA"/>
</dbReference>
<evidence type="ECO:0000313" key="1">
    <source>
        <dbReference type="EMBL" id="CAG8812314.1"/>
    </source>
</evidence>
<dbReference type="OrthoDB" id="2422714at2759"/>
<sequence>MQVQRNRTYPLISSYEGELVNVFRQENSSNREPSNHEPSSIQIIQKSINETEYNENNKEQHDYEVEIAYLHEILDKTKELLEESRNKPKGHLWLKNIRSNFRSLENMNNDIAALNNRITMPRTWKDFNKNTMYW</sequence>
<organism evidence="1 2">
    <name type="scientific">Cetraspora pellucida</name>
    <dbReference type="NCBI Taxonomy" id="1433469"/>
    <lineage>
        <taxon>Eukaryota</taxon>
        <taxon>Fungi</taxon>
        <taxon>Fungi incertae sedis</taxon>
        <taxon>Mucoromycota</taxon>
        <taxon>Glomeromycotina</taxon>
        <taxon>Glomeromycetes</taxon>
        <taxon>Diversisporales</taxon>
        <taxon>Gigasporaceae</taxon>
        <taxon>Cetraspora</taxon>
    </lineage>
</organism>
<proteinExistence type="predicted"/>
<protein>
    <submittedName>
        <fullName evidence="1">20667_t:CDS:1</fullName>
    </submittedName>
</protein>